<dbReference type="EMBL" id="DF236957">
    <property type="protein sequence ID" value="GAQ78120.1"/>
    <property type="molecule type" value="Genomic_DNA"/>
</dbReference>
<keyword evidence="4" id="KW-0812">Transmembrane</keyword>
<dbReference type="Gene3D" id="3.40.50.12780">
    <property type="entry name" value="N-terminal domain of ligase-like"/>
    <property type="match status" value="1"/>
</dbReference>
<dbReference type="InterPro" id="IPR040097">
    <property type="entry name" value="FAAL/FAAC"/>
</dbReference>
<gene>
    <name evidence="6" type="ORF">KFL_000080240</name>
</gene>
<comment type="similarity">
    <text evidence="1">Belongs to the ATP-dependent AMP-binding enzyme family.</text>
</comment>
<keyword evidence="7" id="KW-1185">Reference proteome</keyword>
<feature type="transmembrane region" description="Helical" evidence="4">
    <location>
        <begin position="755"/>
        <end position="780"/>
    </location>
</feature>
<dbReference type="Gene3D" id="2.160.10.10">
    <property type="entry name" value="Hexapeptide repeat proteins"/>
    <property type="match status" value="1"/>
</dbReference>
<feature type="compositionally biased region" description="Low complexity" evidence="3">
    <location>
        <begin position="1016"/>
        <end position="1032"/>
    </location>
</feature>
<dbReference type="PANTHER" id="PTHR22754">
    <property type="entry name" value="DISCO-INTERACTING PROTEIN 2 DIP2 -RELATED"/>
    <property type="match status" value="1"/>
</dbReference>
<evidence type="ECO:0000256" key="4">
    <source>
        <dbReference type="SAM" id="Phobius"/>
    </source>
</evidence>
<feature type="transmembrane region" description="Helical" evidence="4">
    <location>
        <begin position="1050"/>
        <end position="1072"/>
    </location>
</feature>
<feature type="transmembrane region" description="Helical" evidence="4">
    <location>
        <begin position="1333"/>
        <end position="1356"/>
    </location>
</feature>
<dbReference type="OrthoDB" id="69964at2759"/>
<feature type="transmembrane region" description="Helical" evidence="4">
    <location>
        <begin position="815"/>
        <end position="838"/>
    </location>
</feature>
<evidence type="ECO:0000256" key="3">
    <source>
        <dbReference type="SAM" id="MobiDB-lite"/>
    </source>
</evidence>
<evidence type="ECO:0000256" key="1">
    <source>
        <dbReference type="ARBA" id="ARBA00006432"/>
    </source>
</evidence>
<dbReference type="STRING" id="105231.A0A1Y1HI35"/>
<dbReference type="GO" id="GO:0016874">
    <property type="term" value="F:ligase activity"/>
    <property type="evidence" value="ECO:0007669"/>
    <property type="project" value="UniProtKB-KW"/>
</dbReference>
<keyword evidence="2" id="KW-0436">Ligase</keyword>
<feature type="region of interest" description="Disordered" evidence="3">
    <location>
        <begin position="649"/>
        <end position="672"/>
    </location>
</feature>
<dbReference type="InterPro" id="IPR045851">
    <property type="entry name" value="AMP-bd_C_sf"/>
</dbReference>
<feature type="transmembrane region" description="Helical" evidence="4">
    <location>
        <begin position="1092"/>
        <end position="1116"/>
    </location>
</feature>
<feature type="transmembrane region" description="Helical" evidence="4">
    <location>
        <begin position="1288"/>
        <end position="1313"/>
    </location>
</feature>
<dbReference type="InterPro" id="IPR042099">
    <property type="entry name" value="ANL_N_sf"/>
</dbReference>
<dbReference type="FunFam" id="3.40.50.12780:FF:000013">
    <property type="entry name" value="Long-chain-fatty-acid--AMP ligase FadD32"/>
    <property type="match status" value="1"/>
</dbReference>
<keyword evidence="4" id="KW-0472">Membrane</keyword>
<reference evidence="6 7" key="1">
    <citation type="journal article" date="2014" name="Nat. Commun.">
        <title>Klebsormidium flaccidum genome reveals primary factors for plant terrestrial adaptation.</title>
        <authorList>
            <person name="Hori K."/>
            <person name="Maruyama F."/>
            <person name="Fujisawa T."/>
            <person name="Togashi T."/>
            <person name="Yamamoto N."/>
            <person name="Seo M."/>
            <person name="Sato S."/>
            <person name="Yamada T."/>
            <person name="Mori H."/>
            <person name="Tajima N."/>
            <person name="Moriyama T."/>
            <person name="Ikeuchi M."/>
            <person name="Watanabe M."/>
            <person name="Wada H."/>
            <person name="Kobayashi K."/>
            <person name="Saito M."/>
            <person name="Masuda T."/>
            <person name="Sasaki-Sekimoto Y."/>
            <person name="Mashiguchi K."/>
            <person name="Awai K."/>
            <person name="Shimojima M."/>
            <person name="Masuda S."/>
            <person name="Iwai M."/>
            <person name="Nobusawa T."/>
            <person name="Narise T."/>
            <person name="Kondo S."/>
            <person name="Saito H."/>
            <person name="Sato R."/>
            <person name="Murakawa M."/>
            <person name="Ihara Y."/>
            <person name="Oshima-Yamada Y."/>
            <person name="Ohtaka K."/>
            <person name="Satoh M."/>
            <person name="Sonobe K."/>
            <person name="Ishii M."/>
            <person name="Ohtani R."/>
            <person name="Kanamori-Sato M."/>
            <person name="Honoki R."/>
            <person name="Miyazaki D."/>
            <person name="Mochizuki H."/>
            <person name="Umetsu J."/>
            <person name="Higashi K."/>
            <person name="Shibata D."/>
            <person name="Kamiya Y."/>
            <person name="Sato N."/>
            <person name="Nakamura Y."/>
            <person name="Tabata S."/>
            <person name="Ida S."/>
            <person name="Kurokawa K."/>
            <person name="Ohta H."/>
        </authorList>
    </citation>
    <scope>NUCLEOTIDE SEQUENCE [LARGE SCALE GENOMIC DNA]</scope>
    <source>
        <strain evidence="6 7">NIES-2285</strain>
    </source>
</reference>
<dbReference type="Gene3D" id="3.30.300.30">
    <property type="match status" value="1"/>
</dbReference>
<dbReference type="PROSITE" id="PS00455">
    <property type="entry name" value="AMP_BINDING"/>
    <property type="match status" value="1"/>
</dbReference>
<dbReference type="InterPro" id="IPR011004">
    <property type="entry name" value="Trimer_LpxA-like_sf"/>
</dbReference>
<name>A0A1Y1HI35_KLENI</name>
<feature type="domain" description="AMP-dependent synthetase/ligase" evidence="5">
    <location>
        <begin position="86"/>
        <end position="475"/>
    </location>
</feature>
<evidence type="ECO:0000313" key="6">
    <source>
        <dbReference type="EMBL" id="GAQ78120.1"/>
    </source>
</evidence>
<dbReference type="Proteomes" id="UP000054558">
    <property type="component" value="Unassembled WGS sequence"/>
</dbReference>
<dbReference type="GO" id="GO:0008610">
    <property type="term" value="P:lipid biosynthetic process"/>
    <property type="evidence" value="ECO:0007669"/>
    <property type="project" value="InterPro"/>
</dbReference>
<feature type="region of interest" description="Disordered" evidence="3">
    <location>
        <begin position="1"/>
        <end position="30"/>
    </location>
</feature>
<dbReference type="InterPro" id="IPR000873">
    <property type="entry name" value="AMP-dep_synth/lig_dom"/>
</dbReference>
<dbReference type="CDD" id="cd05931">
    <property type="entry name" value="FAAL"/>
    <property type="match status" value="1"/>
</dbReference>
<feature type="compositionally biased region" description="Basic and acidic residues" evidence="3">
    <location>
        <begin position="654"/>
        <end position="667"/>
    </location>
</feature>
<dbReference type="SUPFAM" id="SSF51161">
    <property type="entry name" value="Trimeric LpxA-like enzymes"/>
    <property type="match status" value="3"/>
</dbReference>
<dbReference type="PANTHER" id="PTHR22754:SF32">
    <property type="entry name" value="DISCO-INTERACTING PROTEIN 2"/>
    <property type="match status" value="1"/>
</dbReference>
<dbReference type="SUPFAM" id="SSF56801">
    <property type="entry name" value="Acetyl-CoA synthetase-like"/>
    <property type="match status" value="1"/>
</dbReference>
<dbReference type="InterPro" id="IPR020845">
    <property type="entry name" value="AMP-binding_CS"/>
</dbReference>
<keyword evidence="4" id="KW-1133">Transmembrane helix</keyword>
<accession>A0A1Y1HI35</accession>
<evidence type="ECO:0000259" key="5">
    <source>
        <dbReference type="Pfam" id="PF00501"/>
    </source>
</evidence>
<dbReference type="OMA" id="HTRWWLT"/>
<evidence type="ECO:0000256" key="2">
    <source>
        <dbReference type="ARBA" id="ARBA00022598"/>
    </source>
</evidence>
<organism evidence="6 7">
    <name type="scientific">Klebsormidium nitens</name>
    <name type="common">Green alga</name>
    <name type="synonym">Ulothrix nitens</name>
    <dbReference type="NCBI Taxonomy" id="105231"/>
    <lineage>
        <taxon>Eukaryota</taxon>
        <taxon>Viridiplantae</taxon>
        <taxon>Streptophyta</taxon>
        <taxon>Klebsormidiophyceae</taxon>
        <taxon>Klebsormidiales</taxon>
        <taxon>Klebsormidiaceae</taxon>
        <taxon>Klebsormidium</taxon>
    </lineage>
</organism>
<dbReference type="Pfam" id="PF00501">
    <property type="entry name" value="AMP-binding"/>
    <property type="match status" value="1"/>
</dbReference>
<evidence type="ECO:0000313" key="7">
    <source>
        <dbReference type="Proteomes" id="UP000054558"/>
    </source>
</evidence>
<proteinExistence type="inferred from homology"/>
<feature type="transmembrane region" description="Helical" evidence="4">
    <location>
        <begin position="868"/>
        <end position="891"/>
    </location>
</feature>
<protein>
    <recommendedName>
        <fullName evidence="5">AMP-dependent synthetase/ligase domain-containing protein</fullName>
    </recommendedName>
</protein>
<feature type="region of interest" description="Disordered" evidence="3">
    <location>
        <begin position="999"/>
        <end position="1035"/>
    </location>
</feature>
<sequence>MPPDGQKDSCYVRMGSSVRPVDQDTSAKPQSSIEVVQYHAADLQRSPIDVPWEKKWTPLPPLDQIPPEERREWMVTKNEDILELIDRAAEGAPEKVAITWLGEKGKVEATYTFDQVARKSHGIAQKLLQKWGLRSGDHVILVYPPGPEFFIAFLACMRAGVVAVPVYPPSPLNLKGDMFKLDHIATNSGSKVALTTGLYKNVVRISKLRGVKWPVKDWYTTDKVEAIKGKPIAYPPRPKGHLAFLQYTSGSTSDPKGVMITHANIAHNSDNIRKNIRLDAQSVFLSWLPQYHDLGLIVAYISTMTAGASGIFMSPITFIKDPPLWVVGMSQFRATHTACPNFALELAVRKFRPEEHAKNGLDLSRLEAMLNCAEPVRIDSIEKWNATFVPYCFHPAAMCPSYGLAEHTVGLLSWGIKMVPAASGDGLLHSSGHWKCQGEEEGDAVFVDPDTLELREPGQVGEIWVRSASVAAGYWQRPEHTQEAFRAKVANKSEWAHYDWLRTGDLGFRLEDQLFICGRLKDLIIVRGKNYYPQDLELAATLALEEVIRPGCVAAFSLSDGPGKFQDQVGLVAEVKSSKLPMLPQRAIALIRQAVSEKYGLELAQFALVQPRTICKTTSGKIQRSKNRAALLAGTLQIISGGLFVDDGTLPRQGGREGAEGVRGEEGGEKDETDPFKILARFGVKELDRDVLSQGLDSLRCMELLAYLKRHANIEIEPTLLATVPARQLVDGTYQSTPLRVQRPSLEAPLQGRPLPYLVVCIIQTAFILLMGLLLGAAIIPTYHFVDHVLDTLKTPFSYMTITSGNKVHRHSFRIYGLLLPFAVPLWMAAFTIEVLIVKWIVIGRYRPGCHALNSWYFLRWWFMDRVLYIWEEVVGVYCVNTIVLNLFYIFGGAHIAWSAKLGAYLHEWALHHVGPHAEADGRLVARLISPGRLYLNKVIVGRGAVVSDHTVVQPGAVVAPGAKLRPMTVLLEGSATEPDVTYQGNPARAVTLRAPLSRAGSPKRTKCGRSEAEVTGTSGKELTGTTGTELTGTEESEDKNWWVLEAAKIVFGLPLSIFLFTYCQIPIMAVFEMIPRGRNRAGADFRYKALFFFGTLIFASMAVGTFITICLKWVLFGRVRPGPYKDTKWLQWRKWWLDLLTVVCQHNLLDVLESSFFVNFWLSALGARICASTKLLISYTIRPYEADLLIAEPDTFISESFVSCDDGEGHRDHVVFKRGSWTGLGAVIEQGVVVGEGSGVGAVTYVEGPHEALAGENVMLFGNPPIVLQHKKAQEALKRIKIGTLKLVFFHTVVLLQRMGILGILVVCAIPGLEFGMAIHRRGIPLDVELLLYGIGILLSIATLAVTSIVLKWVAHGKFSTGPLKHSLSIGTYTTTDTLDNYMVFRFVFPFINGSYLAVLFHRAMGGRIGKNCFMNPGSFRDHDIIAVGDDVILDECHVQGHKFEHGHIAFDVTAIGSGSTLQPEAICMAGDTLEDGATLASLSKPFPGLPCSADRYWVGSPAVKAKVILSNGEEMEEADSGLGGGYDMDV</sequence>